<evidence type="ECO:0000256" key="1">
    <source>
        <dbReference type="HAMAP-Rule" id="MF_00775"/>
    </source>
</evidence>
<sequence length="155" mass="16545">MRTPAPPPLEFLAELSVNVQAPIDAGPAPTGHRRIVPITGGTVTGPSLTGTVLPGGADFQLLHSPELTELDARYMVETSDGALIHVHNSALRHGSAADIARLNRGEAVDPAAVYFRCSLRFSTASNEWSWLNHVVAVGTGERYPDAVRIAVFIVR</sequence>
<name>A0ABT9UB63_9MICC</name>
<organism evidence="2 3">
    <name type="scientific">Pseudarthrobacter defluvii</name>
    <dbReference type="NCBI Taxonomy" id="410837"/>
    <lineage>
        <taxon>Bacteria</taxon>
        <taxon>Bacillati</taxon>
        <taxon>Actinomycetota</taxon>
        <taxon>Actinomycetes</taxon>
        <taxon>Micrococcales</taxon>
        <taxon>Micrococcaceae</taxon>
        <taxon>Pseudarthrobacter</taxon>
    </lineage>
</organism>
<dbReference type="Gene3D" id="2.40.160.20">
    <property type="match status" value="1"/>
</dbReference>
<comment type="caution">
    <text evidence="2">The sequence shown here is derived from an EMBL/GenBank/DDBJ whole genome shotgun (WGS) entry which is preliminary data.</text>
</comment>
<evidence type="ECO:0000313" key="3">
    <source>
        <dbReference type="Proteomes" id="UP001226389"/>
    </source>
</evidence>
<protein>
    <recommendedName>
        <fullName evidence="1">UPF0311 protein J2T22_000031</fullName>
    </recommendedName>
</protein>
<keyword evidence="3" id="KW-1185">Reference proteome</keyword>
<dbReference type="Proteomes" id="UP001226389">
    <property type="component" value="Unassembled WGS sequence"/>
</dbReference>
<dbReference type="InterPro" id="IPR020915">
    <property type="entry name" value="UPF0311"/>
</dbReference>
<dbReference type="RefSeq" id="WP_307487472.1">
    <property type="nucleotide sequence ID" value="NZ_JAUSSY010000001.1"/>
</dbReference>
<proteinExistence type="inferred from homology"/>
<comment type="similarity">
    <text evidence="1">Belongs to the UPF0311 family.</text>
</comment>
<dbReference type="PANTHER" id="PTHR37315:SF1">
    <property type="entry name" value="UPF0311 PROTEIN BLR7842"/>
    <property type="match status" value="1"/>
</dbReference>
<reference evidence="2 3" key="1">
    <citation type="submission" date="2023-07" db="EMBL/GenBank/DDBJ databases">
        <title>Sorghum-associated microbial communities from plants grown in Nebraska, USA.</title>
        <authorList>
            <person name="Schachtman D."/>
        </authorList>
    </citation>
    <scope>NUCLEOTIDE SEQUENCE [LARGE SCALE GENOMIC DNA]</scope>
    <source>
        <strain evidence="2 3">DS994</strain>
    </source>
</reference>
<dbReference type="PANTHER" id="PTHR37315">
    <property type="entry name" value="UPF0311 PROTEIN BLR7842"/>
    <property type="match status" value="1"/>
</dbReference>
<dbReference type="Pfam" id="PF11578">
    <property type="entry name" value="DUF3237"/>
    <property type="match status" value="1"/>
</dbReference>
<accession>A0ABT9UB63</accession>
<gene>
    <name evidence="2" type="ORF">J2T22_000031</name>
</gene>
<evidence type="ECO:0000313" key="2">
    <source>
        <dbReference type="EMBL" id="MDQ0116871.1"/>
    </source>
</evidence>
<dbReference type="EMBL" id="JAUSSY010000001">
    <property type="protein sequence ID" value="MDQ0116871.1"/>
    <property type="molecule type" value="Genomic_DNA"/>
</dbReference>
<dbReference type="HAMAP" id="MF_00775">
    <property type="entry name" value="UPF0311"/>
    <property type="match status" value="1"/>
</dbReference>